<dbReference type="Proteomes" id="UP001141950">
    <property type="component" value="Unassembled WGS sequence"/>
</dbReference>
<sequence length="140" mass="15385">MPLCWYSVKGLSLTSEVPMPSALRSERCAGKPDVTIRIDPFLKNGLDAGRFVSDWSPSIATVCIPEVGVLRILNGERVVVSPFAGADEERLQQCILYYGMNALFEQRGDSEWNRNRLSVISQAMNGPSEPAKEVVMAHGS</sequence>
<reference evidence="1" key="1">
    <citation type="submission" date="2022-08" db="EMBL/GenBank/DDBJ databases">
        <title>The genomic sequence of strain Paenibacillus sp. SCIV0701.</title>
        <authorList>
            <person name="Zhao H."/>
        </authorList>
    </citation>
    <scope>NUCLEOTIDE SEQUENCE</scope>
    <source>
        <strain evidence="1">SCIV0701</strain>
    </source>
</reference>
<organism evidence="1 2">
    <name type="scientific">Paenibacillus soyae</name>
    <dbReference type="NCBI Taxonomy" id="2969249"/>
    <lineage>
        <taxon>Bacteria</taxon>
        <taxon>Bacillati</taxon>
        <taxon>Bacillota</taxon>
        <taxon>Bacilli</taxon>
        <taxon>Bacillales</taxon>
        <taxon>Paenibacillaceae</taxon>
        <taxon>Paenibacillus</taxon>
    </lineage>
</organism>
<proteinExistence type="predicted"/>
<dbReference type="AlphaFoldDB" id="A0A9X2MLX5"/>
<protein>
    <submittedName>
        <fullName evidence="1">Uncharacterized protein</fullName>
    </submittedName>
</protein>
<name>A0A9X2MLX5_9BACL</name>
<comment type="caution">
    <text evidence="1">The sequence shown here is derived from an EMBL/GenBank/DDBJ whole genome shotgun (WGS) entry which is preliminary data.</text>
</comment>
<gene>
    <name evidence="1" type="ORF">NQZ67_01420</name>
</gene>
<keyword evidence="2" id="KW-1185">Reference proteome</keyword>
<evidence type="ECO:0000313" key="2">
    <source>
        <dbReference type="Proteomes" id="UP001141950"/>
    </source>
</evidence>
<accession>A0A9X2MLX5</accession>
<dbReference type="RefSeq" id="WP_257442062.1">
    <property type="nucleotide sequence ID" value="NZ_JANIPJ010000001.1"/>
</dbReference>
<dbReference type="EMBL" id="JANIPJ010000001">
    <property type="protein sequence ID" value="MCR2802529.1"/>
    <property type="molecule type" value="Genomic_DNA"/>
</dbReference>
<evidence type="ECO:0000313" key="1">
    <source>
        <dbReference type="EMBL" id="MCR2802529.1"/>
    </source>
</evidence>